<feature type="compositionally biased region" description="Low complexity" evidence="1">
    <location>
        <begin position="71"/>
        <end position="84"/>
    </location>
</feature>
<accession>A0A409Y386</accession>
<reference evidence="2 3" key="1">
    <citation type="journal article" date="2018" name="Evol. Lett.">
        <title>Horizontal gene cluster transfer increased hallucinogenic mushroom diversity.</title>
        <authorList>
            <person name="Reynolds H.T."/>
            <person name="Vijayakumar V."/>
            <person name="Gluck-Thaler E."/>
            <person name="Korotkin H.B."/>
            <person name="Matheny P.B."/>
            <person name="Slot J.C."/>
        </authorList>
    </citation>
    <scope>NUCLEOTIDE SEQUENCE [LARGE SCALE GENOMIC DNA]</scope>
    <source>
        <strain evidence="2 3">SRW20</strain>
    </source>
</reference>
<evidence type="ECO:0000256" key="1">
    <source>
        <dbReference type="SAM" id="MobiDB-lite"/>
    </source>
</evidence>
<proteinExistence type="predicted"/>
<keyword evidence="3" id="KW-1185">Reference proteome</keyword>
<organism evidence="2 3">
    <name type="scientific">Gymnopilus dilepis</name>
    <dbReference type="NCBI Taxonomy" id="231916"/>
    <lineage>
        <taxon>Eukaryota</taxon>
        <taxon>Fungi</taxon>
        <taxon>Dikarya</taxon>
        <taxon>Basidiomycota</taxon>
        <taxon>Agaricomycotina</taxon>
        <taxon>Agaricomycetes</taxon>
        <taxon>Agaricomycetidae</taxon>
        <taxon>Agaricales</taxon>
        <taxon>Agaricineae</taxon>
        <taxon>Hymenogastraceae</taxon>
        <taxon>Gymnopilus</taxon>
    </lineage>
</organism>
<gene>
    <name evidence="2" type="ORF">CVT26_002825</name>
</gene>
<evidence type="ECO:0000313" key="2">
    <source>
        <dbReference type="EMBL" id="PPQ97477.1"/>
    </source>
</evidence>
<dbReference type="InParanoid" id="A0A409Y386"/>
<sequence length="84" mass="9080">MTDLRVEDDSKYYREDGGDSRFASCSGQWRASKCVYTTGRVLAGREANAKDETGRRSQGDVGSDDEACLVSSSRPSCASSSDPM</sequence>
<name>A0A409Y386_9AGAR</name>
<evidence type="ECO:0000313" key="3">
    <source>
        <dbReference type="Proteomes" id="UP000284706"/>
    </source>
</evidence>
<dbReference type="Proteomes" id="UP000284706">
    <property type="component" value="Unassembled WGS sequence"/>
</dbReference>
<comment type="caution">
    <text evidence="2">The sequence shown here is derived from an EMBL/GenBank/DDBJ whole genome shotgun (WGS) entry which is preliminary data.</text>
</comment>
<feature type="region of interest" description="Disordered" evidence="1">
    <location>
        <begin position="45"/>
        <end position="84"/>
    </location>
</feature>
<dbReference type="AlphaFoldDB" id="A0A409Y386"/>
<protein>
    <submittedName>
        <fullName evidence="2">Uncharacterized protein</fullName>
    </submittedName>
</protein>
<feature type="compositionally biased region" description="Basic and acidic residues" evidence="1">
    <location>
        <begin position="47"/>
        <end position="58"/>
    </location>
</feature>
<dbReference type="EMBL" id="NHYE01001246">
    <property type="protein sequence ID" value="PPQ97477.1"/>
    <property type="molecule type" value="Genomic_DNA"/>
</dbReference>